<proteinExistence type="predicted"/>
<evidence type="ECO:0000313" key="1">
    <source>
        <dbReference type="EMBL" id="TYR56412.1"/>
    </source>
</evidence>
<dbReference type="EMBL" id="VSZQ01000139">
    <property type="protein sequence ID" value="TYR56412.1"/>
    <property type="molecule type" value="Genomic_DNA"/>
</dbReference>
<keyword evidence="2" id="KW-1185">Reference proteome</keyword>
<organism evidence="1 2">
    <name type="scientific">Streptomyces parvus</name>
    <dbReference type="NCBI Taxonomy" id="66428"/>
    <lineage>
        <taxon>Bacteria</taxon>
        <taxon>Bacillati</taxon>
        <taxon>Actinomycetota</taxon>
        <taxon>Actinomycetes</taxon>
        <taxon>Kitasatosporales</taxon>
        <taxon>Streptomycetaceae</taxon>
        <taxon>Streptomyces</taxon>
    </lineage>
</organism>
<accession>A0A5D4IUB2</accession>
<sequence length="65" mass="7161">MPLYTWCTGRSPSCKVQVSTSSDHSSVHMPMHEQMHVHAGCSFDYKTNGAPISLPLNGVDRCGPW</sequence>
<evidence type="ECO:0000313" key="2">
    <source>
        <dbReference type="Proteomes" id="UP000323242"/>
    </source>
</evidence>
<dbReference type="AlphaFoldDB" id="A0A5D4IUB2"/>
<protein>
    <submittedName>
        <fullName evidence="1">Uncharacterized protein</fullName>
    </submittedName>
</protein>
<name>A0A5D4IUB2_9ACTN</name>
<dbReference type="Proteomes" id="UP000323242">
    <property type="component" value="Unassembled WGS sequence"/>
</dbReference>
<comment type="caution">
    <text evidence="1">The sequence shown here is derived from an EMBL/GenBank/DDBJ whole genome shotgun (WGS) entry which is preliminary data.</text>
</comment>
<gene>
    <name evidence="1" type="ORF">FY004_23750</name>
</gene>
<reference evidence="1 2" key="1">
    <citation type="submission" date="2019-08" db="EMBL/GenBank/DDBJ databases">
        <title>Draft genome for granaticin producer strain Streptomyces parvus C05.</title>
        <authorList>
            <person name="Gonzalez-Pimentel J.L."/>
        </authorList>
    </citation>
    <scope>NUCLEOTIDE SEQUENCE [LARGE SCALE GENOMIC DNA]</scope>
    <source>
        <strain evidence="1 2">C05</strain>
    </source>
</reference>